<dbReference type="RefSeq" id="WP_209943560.1">
    <property type="nucleotide sequence ID" value="NZ_JAGGJU010000003.1"/>
</dbReference>
<keyword evidence="1" id="KW-0812">Transmembrane</keyword>
<proteinExistence type="predicted"/>
<dbReference type="Proteomes" id="UP000759443">
    <property type="component" value="Unassembled WGS sequence"/>
</dbReference>
<keyword evidence="1" id="KW-1133">Transmembrane helix</keyword>
<dbReference type="GO" id="GO:0051301">
    <property type="term" value="P:cell division"/>
    <property type="evidence" value="ECO:0007669"/>
    <property type="project" value="UniProtKB-KW"/>
</dbReference>
<evidence type="ECO:0000313" key="2">
    <source>
        <dbReference type="EMBL" id="MBP1850023.1"/>
    </source>
</evidence>
<comment type="caution">
    <text evidence="2">The sequence shown here is derived from an EMBL/GenBank/DDBJ whole genome shotgun (WGS) entry which is preliminary data.</text>
</comment>
<organism evidence="2 3">
    <name type="scientific">Rhizobium halophytocola</name>
    <dbReference type="NCBI Taxonomy" id="735519"/>
    <lineage>
        <taxon>Bacteria</taxon>
        <taxon>Pseudomonadati</taxon>
        <taxon>Pseudomonadota</taxon>
        <taxon>Alphaproteobacteria</taxon>
        <taxon>Hyphomicrobiales</taxon>
        <taxon>Rhizobiaceae</taxon>
        <taxon>Rhizobium/Agrobacterium group</taxon>
        <taxon>Rhizobium</taxon>
    </lineage>
</organism>
<dbReference type="Pfam" id="PF04977">
    <property type="entry name" value="DivIC"/>
    <property type="match status" value="1"/>
</dbReference>
<evidence type="ECO:0000256" key="1">
    <source>
        <dbReference type="SAM" id="Phobius"/>
    </source>
</evidence>
<keyword evidence="2" id="KW-0132">Cell division</keyword>
<keyword evidence="3" id="KW-1185">Reference proteome</keyword>
<feature type="transmembrane region" description="Helical" evidence="1">
    <location>
        <begin position="12"/>
        <end position="29"/>
    </location>
</feature>
<reference evidence="2 3" key="1">
    <citation type="submission" date="2021-03" db="EMBL/GenBank/DDBJ databases">
        <title>Genomic Encyclopedia of Type Strains, Phase IV (KMG-IV): sequencing the most valuable type-strain genomes for metagenomic binning, comparative biology and taxonomic classification.</title>
        <authorList>
            <person name="Goeker M."/>
        </authorList>
    </citation>
    <scope>NUCLEOTIDE SEQUENCE [LARGE SCALE GENOMIC DNA]</scope>
    <source>
        <strain evidence="2 3">DSM 21600</strain>
    </source>
</reference>
<protein>
    <submittedName>
        <fullName evidence="2">Cell division protein FtsB</fullName>
    </submittedName>
</protein>
<evidence type="ECO:0000313" key="3">
    <source>
        <dbReference type="Proteomes" id="UP000759443"/>
    </source>
</evidence>
<keyword evidence="2" id="KW-0131">Cell cycle</keyword>
<dbReference type="EMBL" id="JAGGJU010000003">
    <property type="protein sequence ID" value="MBP1850023.1"/>
    <property type="molecule type" value="Genomic_DNA"/>
</dbReference>
<accession>A0ABS4DWE4</accession>
<gene>
    <name evidence="2" type="ORF">J2Z17_001444</name>
</gene>
<keyword evidence="1" id="KW-0472">Membrane</keyword>
<dbReference type="InterPro" id="IPR007060">
    <property type="entry name" value="FtsL/DivIC"/>
</dbReference>
<sequence length="106" mass="12529">MWTRYHKKRKTGRLILPAVTIAFLGYFGYHSVHGEYGLIAAQRFEQVRFERERELAGLVKKRKSLETQVQLMSDGSLERDMIDEEARYQLNVSRPDEIVIFNSYMD</sequence>
<name>A0ABS4DWE4_9HYPH</name>